<keyword evidence="6" id="KW-0804">Transcription</keyword>
<dbReference type="OrthoDB" id="9790442at2"/>
<dbReference type="Pfam" id="PF00072">
    <property type="entry name" value="Response_reg"/>
    <property type="match status" value="1"/>
</dbReference>
<dbReference type="InterPro" id="IPR001867">
    <property type="entry name" value="OmpR/PhoB-type_DNA-bd"/>
</dbReference>
<accession>A0A3A9KLU2</accession>
<keyword evidence="4" id="KW-0805">Transcription regulation</keyword>
<dbReference type="InterPro" id="IPR039420">
    <property type="entry name" value="WalR-like"/>
</dbReference>
<dbReference type="PROSITE" id="PS50110">
    <property type="entry name" value="RESPONSE_REGULATORY"/>
    <property type="match status" value="1"/>
</dbReference>
<dbReference type="SMART" id="SM00862">
    <property type="entry name" value="Trans_reg_C"/>
    <property type="match status" value="1"/>
</dbReference>
<dbReference type="SUPFAM" id="SSF46894">
    <property type="entry name" value="C-terminal effector domain of the bipartite response regulators"/>
    <property type="match status" value="1"/>
</dbReference>
<feature type="domain" description="Response regulatory" evidence="9">
    <location>
        <begin position="3"/>
        <end position="116"/>
    </location>
</feature>
<evidence type="ECO:0000256" key="1">
    <source>
        <dbReference type="ARBA" id="ARBA00004496"/>
    </source>
</evidence>
<dbReference type="EMBL" id="PDOE01000012">
    <property type="protein sequence ID" value="RKL65776.1"/>
    <property type="molecule type" value="Genomic_DNA"/>
</dbReference>
<keyword evidence="2 7" id="KW-0597">Phosphoprotein</keyword>
<evidence type="ECO:0000256" key="8">
    <source>
        <dbReference type="PROSITE-ProRule" id="PRU01091"/>
    </source>
</evidence>
<protein>
    <submittedName>
        <fullName evidence="11">DNA-binding response regulator</fullName>
    </submittedName>
</protein>
<evidence type="ECO:0000256" key="2">
    <source>
        <dbReference type="ARBA" id="ARBA00022553"/>
    </source>
</evidence>
<dbReference type="AlphaFoldDB" id="A0A3A9KLU2"/>
<dbReference type="InterPro" id="IPR011006">
    <property type="entry name" value="CheY-like_superfamily"/>
</dbReference>
<gene>
    <name evidence="11" type="ORF">CR203_19210</name>
</gene>
<feature type="DNA-binding region" description="OmpR/PhoB-type" evidence="8">
    <location>
        <begin position="129"/>
        <end position="227"/>
    </location>
</feature>
<dbReference type="RefSeq" id="WP_110937823.1">
    <property type="nucleotide sequence ID" value="NZ_KZ614147.1"/>
</dbReference>
<reference evidence="11 12" key="1">
    <citation type="submission" date="2017-10" db="EMBL/GenBank/DDBJ databases">
        <title>Bacillus sp. nov., a halophilic bacterium isolated from a Keqin Lake.</title>
        <authorList>
            <person name="Wang H."/>
        </authorList>
    </citation>
    <scope>NUCLEOTIDE SEQUENCE [LARGE SCALE GENOMIC DNA]</scope>
    <source>
        <strain evidence="11 12">KCTC 13187</strain>
    </source>
</reference>
<comment type="caution">
    <text evidence="11">The sequence shown here is derived from an EMBL/GenBank/DDBJ whole genome shotgun (WGS) entry which is preliminary data.</text>
</comment>
<keyword evidence="5 8" id="KW-0238">DNA-binding</keyword>
<organism evidence="11 12">
    <name type="scientific">Salipaludibacillus neizhouensis</name>
    <dbReference type="NCBI Taxonomy" id="885475"/>
    <lineage>
        <taxon>Bacteria</taxon>
        <taxon>Bacillati</taxon>
        <taxon>Bacillota</taxon>
        <taxon>Bacilli</taxon>
        <taxon>Bacillales</taxon>
        <taxon>Bacillaceae</taxon>
    </lineage>
</organism>
<dbReference type="PANTHER" id="PTHR48111">
    <property type="entry name" value="REGULATOR OF RPOS"/>
    <property type="match status" value="1"/>
</dbReference>
<dbReference type="InterPro" id="IPR001789">
    <property type="entry name" value="Sig_transdc_resp-reg_receiver"/>
</dbReference>
<dbReference type="Gene3D" id="1.10.10.10">
    <property type="entry name" value="Winged helix-like DNA-binding domain superfamily/Winged helix DNA-binding domain"/>
    <property type="match status" value="1"/>
</dbReference>
<dbReference type="SUPFAM" id="SSF52172">
    <property type="entry name" value="CheY-like"/>
    <property type="match status" value="1"/>
</dbReference>
<evidence type="ECO:0000313" key="12">
    <source>
        <dbReference type="Proteomes" id="UP000281498"/>
    </source>
</evidence>
<evidence type="ECO:0000256" key="5">
    <source>
        <dbReference type="ARBA" id="ARBA00023125"/>
    </source>
</evidence>
<feature type="domain" description="OmpR/PhoB-type" evidence="10">
    <location>
        <begin position="129"/>
        <end position="227"/>
    </location>
</feature>
<dbReference type="GO" id="GO:0000156">
    <property type="term" value="F:phosphorelay response regulator activity"/>
    <property type="evidence" value="ECO:0007669"/>
    <property type="project" value="TreeGrafter"/>
</dbReference>
<dbReference type="GO" id="GO:0005829">
    <property type="term" value="C:cytosol"/>
    <property type="evidence" value="ECO:0007669"/>
    <property type="project" value="TreeGrafter"/>
</dbReference>
<dbReference type="SMART" id="SM00448">
    <property type="entry name" value="REC"/>
    <property type="match status" value="1"/>
</dbReference>
<evidence type="ECO:0000256" key="3">
    <source>
        <dbReference type="ARBA" id="ARBA00023012"/>
    </source>
</evidence>
<proteinExistence type="predicted"/>
<dbReference type="InterPro" id="IPR036388">
    <property type="entry name" value="WH-like_DNA-bd_sf"/>
</dbReference>
<dbReference type="GO" id="GO:0000976">
    <property type="term" value="F:transcription cis-regulatory region binding"/>
    <property type="evidence" value="ECO:0007669"/>
    <property type="project" value="TreeGrafter"/>
</dbReference>
<dbReference type="Gene3D" id="3.40.50.2300">
    <property type="match status" value="1"/>
</dbReference>
<dbReference type="Proteomes" id="UP000281498">
    <property type="component" value="Unassembled WGS sequence"/>
</dbReference>
<evidence type="ECO:0000256" key="4">
    <source>
        <dbReference type="ARBA" id="ARBA00023015"/>
    </source>
</evidence>
<dbReference type="CDD" id="cd18159">
    <property type="entry name" value="REC_OmpR_NsrR-like"/>
    <property type="match status" value="1"/>
</dbReference>
<dbReference type="PANTHER" id="PTHR48111:SF31">
    <property type="entry name" value="TRANSCRIPTIONAL REGULATORY PROTEIN YXDJ"/>
    <property type="match status" value="1"/>
</dbReference>
<dbReference type="Gene3D" id="6.10.250.690">
    <property type="match status" value="1"/>
</dbReference>
<evidence type="ECO:0000256" key="7">
    <source>
        <dbReference type="PROSITE-ProRule" id="PRU00169"/>
    </source>
</evidence>
<evidence type="ECO:0000313" key="11">
    <source>
        <dbReference type="EMBL" id="RKL65776.1"/>
    </source>
</evidence>
<dbReference type="InterPro" id="IPR016032">
    <property type="entry name" value="Sig_transdc_resp-reg_C-effctor"/>
</dbReference>
<keyword evidence="12" id="KW-1185">Reference proteome</keyword>
<evidence type="ECO:0000256" key="6">
    <source>
        <dbReference type="ARBA" id="ARBA00023163"/>
    </source>
</evidence>
<dbReference type="PROSITE" id="PS51755">
    <property type="entry name" value="OMPR_PHOB"/>
    <property type="match status" value="1"/>
</dbReference>
<comment type="subcellular location">
    <subcellularLocation>
        <location evidence="1">Cytoplasm</location>
    </subcellularLocation>
</comment>
<evidence type="ECO:0000259" key="10">
    <source>
        <dbReference type="PROSITE" id="PS51755"/>
    </source>
</evidence>
<dbReference type="Pfam" id="PF00486">
    <property type="entry name" value="Trans_reg_C"/>
    <property type="match status" value="1"/>
</dbReference>
<dbReference type="CDD" id="cd00383">
    <property type="entry name" value="trans_reg_C"/>
    <property type="match status" value="1"/>
</dbReference>
<name>A0A3A9KLU2_9BACI</name>
<dbReference type="GO" id="GO:0006355">
    <property type="term" value="P:regulation of DNA-templated transcription"/>
    <property type="evidence" value="ECO:0007669"/>
    <property type="project" value="InterPro"/>
</dbReference>
<dbReference type="GO" id="GO:0032993">
    <property type="term" value="C:protein-DNA complex"/>
    <property type="evidence" value="ECO:0007669"/>
    <property type="project" value="TreeGrafter"/>
</dbReference>
<feature type="modified residue" description="4-aspartylphosphate" evidence="7">
    <location>
        <position position="52"/>
    </location>
</feature>
<keyword evidence="3" id="KW-0902">Two-component regulatory system</keyword>
<sequence length="233" mass="27371">MFRVFIVEDDEKLVSLLQDYIQKYEFETSVVQRFESVVEEFKAFSPHLVLLDINLPKFDGYYWCRQIRQFSTCPILFISARDEKMEQVMAMENGGDDFITKPFDYEIVLAKIRSQLRRSYGDYATNQLSRTINFEGVSLDVDRMVISFGVHMVELSHTETRMLSEFLSKPESVISRDRLLEKIWDEEAFVDDNTLNVNINRVRKKLQNINIKNAILTVRGKGYRLIPNWGKGE</sequence>
<evidence type="ECO:0000259" key="9">
    <source>
        <dbReference type="PROSITE" id="PS50110"/>
    </source>
</evidence>